<proteinExistence type="predicted"/>
<dbReference type="Pfam" id="PF00096">
    <property type="entry name" value="zf-C2H2"/>
    <property type="match status" value="2"/>
</dbReference>
<dbReference type="EMBL" id="LN891013">
    <property type="protein sequence ID" value="CUS11749.1"/>
    <property type="molecule type" value="Genomic_DNA"/>
</dbReference>
<dbReference type="PROSITE" id="PS50157">
    <property type="entry name" value="ZINC_FINGER_C2H2_2"/>
    <property type="match status" value="2"/>
</dbReference>
<dbReference type="PROSITE" id="PS00028">
    <property type="entry name" value="ZINC_FINGER_C2H2_1"/>
    <property type="match status" value="2"/>
</dbReference>
<keyword evidence="2" id="KW-0479">Metal-binding</keyword>
<keyword evidence="5" id="KW-0862">Zinc</keyword>
<evidence type="ECO:0000256" key="6">
    <source>
        <dbReference type="ARBA" id="ARBA00023242"/>
    </source>
</evidence>
<evidence type="ECO:0000313" key="9">
    <source>
        <dbReference type="EMBL" id="CUS11749.1"/>
    </source>
</evidence>
<dbReference type="Gene3D" id="3.30.160.60">
    <property type="entry name" value="Classic Zinc Finger"/>
    <property type="match status" value="2"/>
</dbReference>
<evidence type="ECO:0000256" key="4">
    <source>
        <dbReference type="ARBA" id="ARBA00022771"/>
    </source>
</evidence>
<dbReference type="AlphaFoldDB" id="A0A292PW23"/>
<evidence type="ECO:0000313" key="10">
    <source>
        <dbReference type="Proteomes" id="UP001412239"/>
    </source>
</evidence>
<reference evidence="9" key="1">
    <citation type="submission" date="2015-10" db="EMBL/GenBank/DDBJ databases">
        <authorList>
            <person name="Regsiter A."/>
            <person name="william w."/>
        </authorList>
    </citation>
    <scope>NUCLEOTIDE SEQUENCE</scope>
    <source>
        <strain evidence="9">Montdore</strain>
    </source>
</reference>
<evidence type="ECO:0000256" key="1">
    <source>
        <dbReference type="ARBA" id="ARBA00004123"/>
    </source>
</evidence>
<dbReference type="SUPFAM" id="SSF57667">
    <property type="entry name" value="beta-beta-alpha zinc fingers"/>
    <property type="match status" value="2"/>
</dbReference>
<dbReference type="InterPro" id="IPR036236">
    <property type="entry name" value="Znf_C2H2_sf"/>
</dbReference>
<name>A0A292PW23_9PEZI</name>
<evidence type="ECO:0000256" key="2">
    <source>
        <dbReference type="ARBA" id="ARBA00022723"/>
    </source>
</evidence>
<protein>
    <recommendedName>
        <fullName evidence="8">C2H2-type domain-containing protein</fullName>
    </recommendedName>
</protein>
<dbReference type="GO" id="GO:0001228">
    <property type="term" value="F:DNA-binding transcription activator activity, RNA polymerase II-specific"/>
    <property type="evidence" value="ECO:0007669"/>
    <property type="project" value="TreeGrafter"/>
</dbReference>
<dbReference type="PANTHER" id="PTHR24376">
    <property type="entry name" value="ZINC FINGER PROTEIN"/>
    <property type="match status" value="1"/>
</dbReference>
<accession>A0A292PW23</accession>
<comment type="subcellular location">
    <subcellularLocation>
        <location evidence="1">Nucleus</location>
    </subcellularLocation>
</comment>
<dbReference type="GO" id="GO:0000978">
    <property type="term" value="F:RNA polymerase II cis-regulatory region sequence-specific DNA binding"/>
    <property type="evidence" value="ECO:0007669"/>
    <property type="project" value="TreeGrafter"/>
</dbReference>
<keyword evidence="4 7" id="KW-0863">Zinc-finger</keyword>
<feature type="domain" description="C2H2-type" evidence="8">
    <location>
        <begin position="267"/>
        <end position="296"/>
    </location>
</feature>
<dbReference type="GO" id="GO:0005634">
    <property type="term" value="C:nucleus"/>
    <property type="evidence" value="ECO:0007669"/>
    <property type="project" value="UniProtKB-SubCell"/>
</dbReference>
<evidence type="ECO:0000259" key="8">
    <source>
        <dbReference type="PROSITE" id="PS50157"/>
    </source>
</evidence>
<dbReference type="Proteomes" id="UP001412239">
    <property type="component" value="Unassembled WGS sequence"/>
</dbReference>
<evidence type="ECO:0000256" key="7">
    <source>
        <dbReference type="PROSITE-ProRule" id="PRU00042"/>
    </source>
</evidence>
<dbReference type="InterPro" id="IPR013087">
    <property type="entry name" value="Znf_C2H2_type"/>
</dbReference>
<gene>
    <name evidence="9" type="ORF">GSTUAT00004204001</name>
</gene>
<dbReference type="GO" id="GO:0008270">
    <property type="term" value="F:zinc ion binding"/>
    <property type="evidence" value="ECO:0007669"/>
    <property type="project" value="UniProtKB-KW"/>
</dbReference>
<dbReference type="SMART" id="SM00355">
    <property type="entry name" value="ZnF_C2H2"/>
    <property type="match status" value="6"/>
</dbReference>
<feature type="domain" description="C2H2-type" evidence="8">
    <location>
        <begin position="112"/>
        <end position="140"/>
    </location>
</feature>
<keyword evidence="3" id="KW-0677">Repeat</keyword>
<dbReference type="PANTHER" id="PTHR24376:SF235">
    <property type="entry name" value="C2H2-TYPE DOMAIN-CONTAINING PROTEIN"/>
    <property type="match status" value="1"/>
</dbReference>
<evidence type="ECO:0000256" key="5">
    <source>
        <dbReference type="ARBA" id="ARBA00022833"/>
    </source>
</evidence>
<evidence type="ECO:0000256" key="3">
    <source>
        <dbReference type="ARBA" id="ARBA00022737"/>
    </source>
</evidence>
<keyword evidence="6" id="KW-0539">Nucleus</keyword>
<organism evidence="9 10">
    <name type="scientific">Tuber aestivum</name>
    <name type="common">summer truffle</name>
    <dbReference type="NCBI Taxonomy" id="59557"/>
    <lineage>
        <taxon>Eukaryota</taxon>
        <taxon>Fungi</taxon>
        <taxon>Dikarya</taxon>
        <taxon>Ascomycota</taxon>
        <taxon>Pezizomycotina</taxon>
        <taxon>Pezizomycetes</taxon>
        <taxon>Pezizales</taxon>
        <taxon>Tuberaceae</taxon>
        <taxon>Tuber</taxon>
    </lineage>
</organism>
<sequence>MPVPYCFTSRFTDSDTDTDTEDMYSSESGLQFRVMHGQAGIRNGVTDGEKVGEFKCEKCDVRFFNAEALHRHMLQGAAENGGGKHYYCAKCRINFKDEGALKEHKVESSEHVVCHECSHEFTIVEALELHCKQVHKPKPPPTHTCPGCDLLFNSVSGITQHLESGQCNGGITPSEFRELINYENTPLAKQDLPLNILAGSTTTHTWRAGIIPRRVKAALAESGAGSKPGELVPKNFVSVLDYTLPAKPASPPAESLREHWNEMLSSYVCPRPKCGKKFISTTALKAHLDSNTHDKKSFRCPSCYNSFVSSSALIQHAESEACGVKRSPAYKQLIKGATGGLMDGDKKPEYKTGW</sequence>
<keyword evidence="10" id="KW-1185">Reference proteome</keyword>